<comment type="caution">
    <text evidence="3">The sequence shown here is derived from an EMBL/GenBank/DDBJ whole genome shotgun (WGS) entry which is preliminary data.</text>
</comment>
<feature type="non-terminal residue" evidence="3">
    <location>
        <position position="249"/>
    </location>
</feature>
<protein>
    <recommendedName>
        <fullName evidence="5">Tc1-like transposase DDE domain-containing protein</fullName>
    </recommendedName>
</protein>
<dbReference type="STRING" id="1802281.A3A44_02540"/>
<evidence type="ECO:0008006" key="5">
    <source>
        <dbReference type="Google" id="ProtNLM"/>
    </source>
</evidence>
<evidence type="ECO:0000313" key="3">
    <source>
        <dbReference type="EMBL" id="OHA08314.1"/>
    </source>
</evidence>
<accession>A0A1G2L9S9</accession>
<dbReference type="NCBIfam" id="NF033545">
    <property type="entry name" value="transpos_IS630"/>
    <property type="match status" value="1"/>
</dbReference>
<dbReference type="InterPro" id="IPR036397">
    <property type="entry name" value="RNaseH_sf"/>
</dbReference>
<reference evidence="3 4" key="1">
    <citation type="journal article" date="2016" name="Nat. Commun.">
        <title>Thousands of microbial genomes shed light on interconnected biogeochemical processes in an aquifer system.</title>
        <authorList>
            <person name="Anantharaman K."/>
            <person name="Brown C.T."/>
            <person name="Hug L.A."/>
            <person name="Sharon I."/>
            <person name="Castelle C.J."/>
            <person name="Probst A.J."/>
            <person name="Thomas B.C."/>
            <person name="Singh A."/>
            <person name="Wilkins M.J."/>
            <person name="Karaoz U."/>
            <person name="Brodie E.L."/>
            <person name="Williams K.H."/>
            <person name="Hubbard S.S."/>
            <person name="Banfield J.F."/>
        </authorList>
    </citation>
    <scope>NUCLEOTIDE SEQUENCE [LARGE SCALE GENOMIC DNA]</scope>
</reference>
<feature type="domain" description="Tc1-like transposase DDE" evidence="1">
    <location>
        <begin position="143"/>
        <end position="246"/>
    </location>
</feature>
<dbReference type="GO" id="GO:0003676">
    <property type="term" value="F:nucleic acid binding"/>
    <property type="evidence" value="ECO:0007669"/>
    <property type="project" value="InterPro"/>
</dbReference>
<dbReference type="Gene3D" id="3.30.420.10">
    <property type="entry name" value="Ribonuclease H-like superfamily/Ribonuclease H"/>
    <property type="match status" value="1"/>
</dbReference>
<dbReference type="Pfam" id="PF13358">
    <property type="entry name" value="DDE_3"/>
    <property type="match status" value="1"/>
</dbReference>
<feature type="domain" description="Winged helix-turn helix" evidence="2">
    <location>
        <begin position="68"/>
        <end position="125"/>
    </location>
</feature>
<gene>
    <name evidence="3" type="ORF">A3A44_02540</name>
</gene>
<evidence type="ECO:0000313" key="4">
    <source>
        <dbReference type="Proteomes" id="UP000178977"/>
    </source>
</evidence>
<dbReference type="InterPro" id="IPR025959">
    <property type="entry name" value="Winged_HTH_dom"/>
</dbReference>
<dbReference type="AlphaFoldDB" id="A0A1G2L9S9"/>
<name>A0A1G2L9S9_9BACT</name>
<sequence length="249" mass="28839">MQDIGVLTDLSRSQIFNLRKRFLAEGVAAPKDKREGKPKEILTKKEREAIIETVKTKTPKDVGYAGDHWTTGILGYWIAEKYKAACKSKTSLYLVFKQANFTYHKPGRAYHEHNEREIEAWKKETKPKMNALWDKKNVVILAEDEMILTTQTAIQKVWLPQGEYPKIGCSTGGRKRRSVYGFLNVRTGDERSFKTEKQNRYVAKEILEQIRTIYSKQKIALLRDNAGWHKGSVAQEFLQQDGNFEIIHF</sequence>
<evidence type="ECO:0000259" key="1">
    <source>
        <dbReference type="Pfam" id="PF13358"/>
    </source>
</evidence>
<dbReference type="Proteomes" id="UP000178977">
    <property type="component" value="Unassembled WGS sequence"/>
</dbReference>
<dbReference type="InterPro" id="IPR038717">
    <property type="entry name" value="Tc1-like_DDE_dom"/>
</dbReference>
<proteinExistence type="predicted"/>
<organism evidence="3 4">
    <name type="scientific">Candidatus Sungbacteria bacterium RIFCSPLOWO2_01_FULL_60_25</name>
    <dbReference type="NCBI Taxonomy" id="1802281"/>
    <lineage>
        <taxon>Bacteria</taxon>
        <taxon>Candidatus Sungiibacteriota</taxon>
    </lineage>
</organism>
<dbReference type="Pfam" id="PF13592">
    <property type="entry name" value="HTH_33"/>
    <property type="match status" value="1"/>
</dbReference>
<evidence type="ECO:0000259" key="2">
    <source>
        <dbReference type="Pfam" id="PF13592"/>
    </source>
</evidence>
<dbReference type="InterPro" id="IPR047655">
    <property type="entry name" value="Transpos_IS630-like"/>
</dbReference>
<dbReference type="EMBL" id="MHQT01000043">
    <property type="protein sequence ID" value="OHA08314.1"/>
    <property type="molecule type" value="Genomic_DNA"/>
</dbReference>